<reference evidence="2 3" key="1">
    <citation type="submission" date="2018-11" db="EMBL/GenBank/DDBJ databases">
        <title>Genomes From Bacteria Associated with the Canine Oral Cavity: a Test Case for Automated Genome-Based Taxonomic Assignment.</title>
        <authorList>
            <person name="Coil D.A."/>
            <person name="Jospin G."/>
            <person name="Darling A.E."/>
            <person name="Wallis C."/>
            <person name="Davis I.J."/>
            <person name="Harris S."/>
            <person name="Eisen J.A."/>
            <person name="Holcombe L.J."/>
            <person name="O'Flynn C."/>
        </authorList>
    </citation>
    <scope>NUCLEOTIDE SEQUENCE [LARGE SCALE GENOMIC DNA]</scope>
    <source>
        <strain evidence="2 3">OH1047_COT-310</strain>
    </source>
</reference>
<dbReference type="PANTHER" id="PTHR38339:SF1">
    <property type="entry name" value="TRANSGLUTAMINASE-LIKE DOMAIN-CONTAINING PROTEIN"/>
    <property type="match status" value="1"/>
</dbReference>
<evidence type="ECO:0000313" key="3">
    <source>
        <dbReference type="Proteomes" id="UP000279562"/>
    </source>
</evidence>
<dbReference type="InterPro" id="IPR002931">
    <property type="entry name" value="Transglutaminase-like"/>
</dbReference>
<evidence type="ECO:0000259" key="1">
    <source>
        <dbReference type="SMART" id="SM00460"/>
    </source>
</evidence>
<keyword evidence="3" id="KW-1185">Reference proteome</keyword>
<dbReference type="Gene3D" id="3.10.620.30">
    <property type="match status" value="1"/>
</dbReference>
<organism evidence="2 3">
    <name type="scientific">Prevotella heparinolytica</name>
    <dbReference type="NCBI Taxonomy" id="28113"/>
    <lineage>
        <taxon>Bacteria</taxon>
        <taxon>Pseudomonadati</taxon>
        <taxon>Bacteroidota</taxon>
        <taxon>Bacteroidia</taxon>
        <taxon>Bacteroidales</taxon>
        <taxon>Bacteroidaceae</taxon>
        <taxon>Bacteroides</taxon>
    </lineage>
</organism>
<dbReference type="PROSITE" id="PS51257">
    <property type="entry name" value="PROKAR_LIPOPROTEIN"/>
    <property type="match status" value="1"/>
</dbReference>
<dbReference type="Proteomes" id="UP000279562">
    <property type="component" value="Unassembled WGS sequence"/>
</dbReference>
<dbReference type="PANTHER" id="PTHR38339">
    <property type="entry name" value="TRANSGLUTAMINASE DOMAIN PROTEIN"/>
    <property type="match status" value="1"/>
</dbReference>
<accession>A0A3P2AA44</accession>
<evidence type="ECO:0000313" key="2">
    <source>
        <dbReference type="EMBL" id="RRD92264.1"/>
    </source>
</evidence>
<dbReference type="Pfam" id="PF01841">
    <property type="entry name" value="Transglut_core"/>
    <property type="match status" value="1"/>
</dbReference>
<dbReference type="SMART" id="SM00460">
    <property type="entry name" value="TGc"/>
    <property type="match status" value="1"/>
</dbReference>
<sequence>MEIMRKLLYIVSLFVLVSACNTKQENKGYNWDDDLHQRLLADFCLTEAQVKDYIRKYIPDLTDGQMRQWEDAKALEYMMLDGEKRYFRNAGPNLFRIDSVCRDIKTAKEGTALSGSEKVNMENLPEIISTVKKEAKKLVAPKRMRVTYTLTVDTNAVPAGKIIRCWLPYPRTDQARQQDVRLISASESEYVLSPQDCRHTTLYMERRAVEGEPTIFSETFEFTTYGEWHNLKPEDVLPYDTTTPLYKEYTAEREKHIIFSPRMRELAARLTAGETNPYLKAKRIFRWVNDNFPWASAREYSTIENIPEYVLDNRHGDCGQVSLLFITLCRISGIPAHFQSGFMMHPNAWNLHDWAEIYFEGIGWVPVDQSFGIPAFARDADETYFFLGGIDSWRMIVNTDYGMPLVPAKKYPRSETVDFQRGEVEWEGGNLYFPQWNYHMDIDYLNY</sequence>
<dbReference type="InterPro" id="IPR038765">
    <property type="entry name" value="Papain-like_cys_pep_sf"/>
</dbReference>
<gene>
    <name evidence="2" type="ORF">EII33_04490</name>
</gene>
<proteinExistence type="predicted"/>
<protein>
    <submittedName>
        <fullName evidence="2">Transglutaminase domain-containing protein</fullName>
    </submittedName>
</protein>
<dbReference type="SUPFAM" id="SSF54001">
    <property type="entry name" value="Cysteine proteinases"/>
    <property type="match status" value="1"/>
</dbReference>
<comment type="caution">
    <text evidence="2">The sequence shown here is derived from an EMBL/GenBank/DDBJ whole genome shotgun (WGS) entry which is preliminary data.</text>
</comment>
<name>A0A3P2AA44_9BACE</name>
<dbReference type="EMBL" id="RQYF01000012">
    <property type="protein sequence ID" value="RRD92264.1"/>
    <property type="molecule type" value="Genomic_DNA"/>
</dbReference>
<dbReference type="AlphaFoldDB" id="A0A3P2AA44"/>
<feature type="domain" description="Transglutaminase-like" evidence="1">
    <location>
        <begin position="310"/>
        <end position="371"/>
    </location>
</feature>